<name>D5EIM3_CORAD</name>
<keyword evidence="1" id="KW-0472">Membrane</keyword>
<dbReference type="AlphaFoldDB" id="D5EIM3"/>
<dbReference type="KEGG" id="caa:Caka_3131"/>
<organism evidence="2 3">
    <name type="scientific">Coraliomargarita akajimensis (strain DSM 45221 / IAM 15411 / JCM 23193 / KCTC 12865 / 04OKA010-24)</name>
    <dbReference type="NCBI Taxonomy" id="583355"/>
    <lineage>
        <taxon>Bacteria</taxon>
        <taxon>Pseudomonadati</taxon>
        <taxon>Verrucomicrobiota</taxon>
        <taxon>Opitutia</taxon>
        <taxon>Puniceicoccales</taxon>
        <taxon>Coraliomargaritaceae</taxon>
        <taxon>Coraliomargarita</taxon>
    </lineage>
</organism>
<sequence length="280" mass="30832">MPIKESILVVLVWSLSLFCPTLTIGQESADVVYGYLEELRLQEASQRLQGQLTKPSLRYQIIEMLASCDAIDQDSLFPDSLGIEKLDVSVVESVLIRIWEEQVLSSRLALVGLLRHDSDYGWGVISEMLEGGAESRAQALEVLTEVQSDKSVSIACSLLGDETVPGVGPSIFHLNPVCNHAVQTLSHIVENGVTGPLYIGEISADDVRRWRVWASQLESVSVDPELLVATARSETTIKHPSELVSDEEDMKPIKPSSNRWLWFVGAVLLLGVSGLLVRRN</sequence>
<reference evidence="2 3" key="1">
    <citation type="journal article" date="2010" name="Stand. Genomic Sci.">
        <title>Complete genome sequence of Coraliomargarita akajimensis type strain (04OKA010-24).</title>
        <authorList>
            <person name="Mavromatis K."/>
            <person name="Abt B."/>
            <person name="Brambilla E."/>
            <person name="Lapidus A."/>
            <person name="Copeland A."/>
            <person name="Deshpande S."/>
            <person name="Nolan M."/>
            <person name="Lucas S."/>
            <person name="Tice H."/>
            <person name="Cheng J.F."/>
            <person name="Han C."/>
            <person name="Detter J.C."/>
            <person name="Woyke T."/>
            <person name="Goodwin L."/>
            <person name="Pitluck S."/>
            <person name="Held B."/>
            <person name="Brettin T."/>
            <person name="Tapia R."/>
            <person name="Ivanova N."/>
            <person name="Mikhailova N."/>
            <person name="Pati A."/>
            <person name="Liolios K."/>
            <person name="Chen A."/>
            <person name="Palaniappan K."/>
            <person name="Land M."/>
            <person name="Hauser L."/>
            <person name="Chang Y.J."/>
            <person name="Jeffries C.D."/>
            <person name="Rohde M."/>
            <person name="Goker M."/>
            <person name="Bristow J."/>
            <person name="Eisen J.A."/>
            <person name="Markowitz V."/>
            <person name="Hugenholtz P."/>
            <person name="Klenk H.P."/>
            <person name="Kyrpides N.C."/>
        </authorList>
    </citation>
    <scope>NUCLEOTIDE SEQUENCE [LARGE SCALE GENOMIC DNA]</scope>
    <source>
        <strain evidence="3">DSM 45221 / IAM 15411 / JCM 23193 / KCTC 12865</strain>
    </source>
</reference>
<accession>D5EIM3</accession>
<dbReference type="STRING" id="583355.Caka_3131"/>
<dbReference type="RefSeq" id="WP_013044860.1">
    <property type="nucleotide sequence ID" value="NC_014008.1"/>
</dbReference>
<dbReference type="Proteomes" id="UP000000925">
    <property type="component" value="Chromosome"/>
</dbReference>
<feature type="transmembrane region" description="Helical" evidence="1">
    <location>
        <begin position="260"/>
        <end position="277"/>
    </location>
</feature>
<keyword evidence="1" id="KW-0812">Transmembrane</keyword>
<evidence type="ECO:0000256" key="1">
    <source>
        <dbReference type="SAM" id="Phobius"/>
    </source>
</evidence>
<dbReference type="EMBL" id="CP001998">
    <property type="protein sequence ID" value="ADE56144.1"/>
    <property type="molecule type" value="Genomic_DNA"/>
</dbReference>
<evidence type="ECO:0000313" key="2">
    <source>
        <dbReference type="EMBL" id="ADE56144.1"/>
    </source>
</evidence>
<protein>
    <submittedName>
        <fullName evidence="2">Uncharacterized protein</fullName>
    </submittedName>
</protein>
<dbReference type="HOGENOM" id="CLU_992925_0_0_0"/>
<keyword evidence="3" id="KW-1185">Reference proteome</keyword>
<keyword evidence="1" id="KW-1133">Transmembrane helix</keyword>
<proteinExistence type="predicted"/>
<evidence type="ECO:0000313" key="3">
    <source>
        <dbReference type="Proteomes" id="UP000000925"/>
    </source>
</evidence>
<gene>
    <name evidence="2" type="ordered locus">Caka_3131</name>
</gene>